<dbReference type="EC" id="3.6.1.-" evidence="1"/>
<evidence type="ECO:0000313" key="6">
    <source>
        <dbReference type="Proteomes" id="UP000053326"/>
    </source>
</evidence>
<evidence type="ECO:0000259" key="4">
    <source>
        <dbReference type="Pfam" id="PF20439"/>
    </source>
</evidence>
<reference evidence="6" key="1">
    <citation type="journal article" date="2015" name="MBio">
        <title>Genome-Resolved Metagenomic Analysis Reveals Roles for Candidate Phyla and Other Microbial Community Members in Biogeochemical Transformations in Oil Reservoirs.</title>
        <authorList>
            <person name="Hu P."/>
            <person name="Tom L."/>
            <person name="Singh A."/>
            <person name="Thomas B.C."/>
            <person name="Baker B.J."/>
            <person name="Piceno Y.M."/>
            <person name="Andersen G.L."/>
            <person name="Banfield J.F."/>
        </authorList>
    </citation>
    <scope>NUCLEOTIDE SEQUENCE [LARGE SCALE GENOMIC DNA]</scope>
</reference>
<dbReference type="PIRSF" id="PIRSF007466">
    <property type="entry name" value="SpoIVA"/>
    <property type="match status" value="1"/>
</dbReference>
<keyword evidence="1" id="KW-0067">ATP-binding</keyword>
<organism evidence="5 6">
    <name type="scientific">Thermacetogenium phaeum</name>
    <dbReference type="NCBI Taxonomy" id="85874"/>
    <lineage>
        <taxon>Bacteria</taxon>
        <taxon>Bacillati</taxon>
        <taxon>Bacillota</taxon>
        <taxon>Clostridia</taxon>
        <taxon>Thermoanaerobacterales</taxon>
        <taxon>Thermoanaerobacteraceae</taxon>
        <taxon>Thermacetogenium</taxon>
    </lineage>
</organism>
<dbReference type="InterPro" id="IPR027417">
    <property type="entry name" value="P-loop_NTPase"/>
</dbReference>
<name>A0A101FHA5_9THEO</name>
<dbReference type="AlphaFoldDB" id="A0A101FHA5"/>
<dbReference type="EMBL" id="LGFO01000021">
    <property type="protein sequence ID" value="KUK36987.1"/>
    <property type="molecule type" value="Genomic_DNA"/>
</dbReference>
<dbReference type="InterPro" id="IPR046841">
    <property type="entry name" value="SpoIVA_middle"/>
</dbReference>
<dbReference type="PATRIC" id="fig|85874.4.peg.1445"/>
<keyword evidence="1" id="KW-0963">Cytoplasm</keyword>
<dbReference type="InterPro" id="IPR014201">
    <property type="entry name" value="Spore_IV_A"/>
</dbReference>
<keyword evidence="1" id="KW-0378">Hydrolase</keyword>
<dbReference type="Proteomes" id="UP000053326">
    <property type="component" value="Unassembled WGS sequence"/>
</dbReference>
<dbReference type="GO" id="GO:0005737">
    <property type="term" value="C:cytoplasm"/>
    <property type="evidence" value="ECO:0007669"/>
    <property type="project" value="UniProtKB-SubCell"/>
</dbReference>
<comment type="function">
    <text evidence="1">ATPase. Has a role at an early stage in the morphogenesis of the spore coat.</text>
</comment>
<feature type="domain" description="Sporulation stage IV protein A C-terminal" evidence="4">
    <location>
        <begin position="420"/>
        <end position="495"/>
    </location>
</feature>
<dbReference type="NCBIfam" id="TIGR02836">
    <property type="entry name" value="spore_IV_A"/>
    <property type="match status" value="1"/>
</dbReference>
<dbReference type="Pfam" id="PF09547">
    <property type="entry name" value="SpoIVA_ATPase"/>
    <property type="match status" value="1"/>
</dbReference>
<evidence type="ECO:0000259" key="2">
    <source>
        <dbReference type="Pfam" id="PF09547"/>
    </source>
</evidence>
<gene>
    <name evidence="5" type="ORF">XD66_0312</name>
</gene>
<comment type="catalytic activity">
    <reaction evidence="1">
        <text>ATP + H2O = ADP + phosphate + H(+)</text>
        <dbReference type="Rhea" id="RHEA:13065"/>
        <dbReference type="ChEBI" id="CHEBI:15377"/>
        <dbReference type="ChEBI" id="CHEBI:15378"/>
        <dbReference type="ChEBI" id="CHEBI:30616"/>
        <dbReference type="ChEBI" id="CHEBI:43474"/>
        <dbReference type="ChEBI" id="CHEBI:456216"/>
    </reaction>
</comment>
<protein>
    <recommendedName>
        <fullName evidence="1">Stage IV sporulation protein A</fullName>
        <ecNumber evidence="1">3.6.1.-</ecNumber>
    </recommendedName>
    <alternativeName>
        <fullName evidence="1">Coat morphogenetic protein SpoIVA</fullName>
    </alternativeName>
</protein>
<dbReference type="SUPFAM" id="SSF52540">
    <property type="entry name" value="P-loop containing nucleoside triphosphate hydrolases"/>
    <property type="match status" value="1"/>
</dbReference>
<dbReference type="InterPro" id="IPR046840">
    <property type="entry name" value="SpoIVA_C"/>
</dbReference>
<keyword evidence="1" id="KW-0749">Sporulation</keyword>
<dbReference type="GO" id="GO:0030435">
    <property type="term" value="P:sporulation resulting in formation of a cellular spore"/>
    <property type="evidence" value="ECO:0007669"/>
    <property type="project" value="UniProtKB-KW"/>
</dbReference>
<feature type="domain" description="Stage IV sporulation protein A ATPase" evidence="2">
    <location>
        <begin position="3"/>
        <end position="240"/>
    </location>
</feature>
<comment type="caution">
    <text evidence="5">The sequence shown here is derived from an EMBL/GenBank/DDBJ whole genome shotgun (WGS) entry which is preliminary data.</text>
</comment>
<dbReference type="Pfam" id="PF20439">
    <property type="entry name" value="SpoIVA_C"/>
    <property type="match status" value="1"/>
</dbReference>
<sequence>MEMENVNIFRDIAERTGGDVYLGVVGPVRTGKSTFIKRFMELLVLPNIANPADKERATDELPQSGAGRMVMTVEPKFIPQEAVDIVIRDGLKMKVRMVDCVGYTVDGALGYVEEEGSPRMVKTPWFEQAIPFQEAAEMGTRKVITDHSTIGIVVTTDGSITDIPRENYLEAEERVIGELKELGKPFVVILNSVYPEAPETQELVHELEEKYDLPVLAMNCSEMSTDDLLNILQESLYEFPVQEVNVKLPLWLEELDQNYWLRTEFEQTIQGAVSSVSRLRDIDLAVEKIRENEHVSTAVLQEMNLGTGVADIEVRVEEGLFYRVLEEVSGLSVAGDQDILRLMRDLAKARNEMEKIAPALEEVRELGYGVVAPSLDEMILEEPELIRQGNRFGVKLKASAPSLHIIRADITTEITPIIGTEKQCEELVRYLLEEFEDDPQKIWQRDIFGKSLHELVREGIQNKLHRMPENAQAKLQETVQRIVNEGSGGLICIII</sequence>
<proteinExistence type="predicted"/>
<comment type="subcellular location">
    <subcellularLocation>
        <location evidence="1">Cytoplasm</location>
    </subcellularLocation>
</comment>
<feature type="domain" description="Stage IV sporulation protein A middle" evidence="3">
    <location>
        <begin position="241"/>
        <end position="419"/>
    </location>
</feature>
<keyword evidence="1" id="KW-0547">Nucleotide-binding</keyword>
<dbReference type="Pfam" id="PF20438">
    <property type="entry name" value="SpoIVA_middle"/>
    <property type="match status" value="1"/>
</dbReference>
<evidence type="ECO:0000259" key="3">
    <source>
        <dbReference type="Pfam" id="PF20438"/>
    </source>
</evidence>
<accession>A0A101FHA5</accession>
<evidence type="ECO:0000313" key="5">
    <source>
        <dbReference type="EMBL" id="KUK36987.1"/>
    </source>
</evidence>
<dbReference type="GO" id="GO:0005524">
    <property type="term" value="F:ATP binding"/>
    <property type="evidence" value="ECO:0007669"/>
    <property type="project" value="UniProtKB-KW"/>
</dbReference>
<dbReference type="Gene3D" id="3.40.50.300">
    <property type="entry name" value="P-loop containing nucleotide triphosphate hydrolases"/>
    <property type="match status" value="1"/>
</dbReference>
<dbReference type="InterPro" id="IPR046842">
    <property type="entry name" value="SpoIVA_ATPase"/>
</dbReference>
<evidence type="ECO:0000256" key="1">
    <source>
        <dbReference type="PIRNR" id="PIRNR007466"/>
    </source>
</evidence>
<dbReference type="GO" id="GO:0016887">
    <property type="term" value="F:ATP hydrolysis activity"/>
    <property type="evidence" value="ECO:0007669"/>
    <property type="project" value="InterPro"/>
</dbReference>